<dbReference type="AlphaFoldDB" id="A0A1F5G153"/>
<evidence type="ECO:0000256" key="1">
    <source>
        <dbReference type="SAM" id="MobiDB-lite"/>
    </source>
</evidence>
<keyword evidence="2" id="KW-0472">Membrane</keyword>
<keyword evidence="2" id="KW-1133">Transmembrane helix</keyword>
<dbReference type="InterPro" id="IPR011042">
    <property type="entry name" value="6-blade_b-propeller_TolB-like"/>
</dbReference>
<feature type="compositionally biased region" description="Basic and acidic residues" evidence="1">
    <location>
        <begin position="224"/>
        <end position="233"/>
    </location>
</feature>
<dbReference type="EMBL" id="MFBA01000021">
    <property type="protein sequence ID" value="OGD85601.1"/>
    <property type="molecule type" value="Genomic_DNA"/>
</dbReference>
<dbReference type="InterPro" id="IPR011041">
    <property type="entry name" value="Quinoprot_gluc/sorb_DH_b-prop"/>
</dbReference>
<protein>
    <recommendedName>
        <fullName evidence="5">PPM-type phosphatase domain-containing protein</fullName>
    </recommendedName>
</protein>
<organism evidence="3 4">
    <name type="scientific">Candidatus Curtissbacteria bacterium RIFCSPHIGHO2_01_FULL_41_13</name>
    <dbReference type="NCBI Taxonomy" id="1797745"/>
    <lineage>
        <taxon>Bacteria</taxon>
        <taxon>Candidatus Curtissiibacteriota</taxon>
    </lineage>
</organism>
<name>A0A1F5G153_9BACT</name>
<proteinExistence type="predicted"/>
<comment type="caution">
    <text evidence="3">The sequence shown here is derived from an EMBL/GenBank/DDBJ whole genome shotgun (WGS) entry which is preliminary data.</text>
</comment>
<dbReference type="Gene3D" id="2.120.10.30">
    <property type="entry name" value="TolB, C-terminal domain"/>
    <property type="match status" value="1"/>
</dbReference>
<gene>
    <name evidence="3" type="ORF">A2696_03765</name>
</gene>
<evidence type="ECO:0000313" key="4">
    <source>
        <dbReference type="Proteomes" id="UP000177069"/>
    </source>
</evidence>
<dbReference type="SUPFAM" id="SSF50952">
    <property type="entry name" value="Soluble quinoprotein glucose dehydrogenase"/>
    <property type="match status" value="1"/>
</dbReference>
<accession>A0A1F5G153</accession>
<dbReference type="Proteomes" id="UP000177069">
    <property type="component" value="Unassembled WGS sequence"/>
</dbReference>
<sequence>MSLQIEKISGQSGGGRACEVFTNRISLADGNLATIVSCILVKDAKSSDLQIFVRDIFEIFTKKIEGAQGGILDALRLAGDACREYIKTRNLDASFVHVLFYKNACYIARYGNEVKVWVYEPEKSEEITFEYGSGLPAFGQIYLVATNKFVSTFDIAAILQSADVDLGEVMDGLATDISAASDQSEIGAALIMVKGEKAKSEMFEAASETGKEEAAGGEPLPEGQEVKAGRGDEEIVSSKKDADYLEDKEKKSGIATAGVLLIKRELLRLKKGDIRAIFRLRRSLFILGLVIIIILGLSAFFKIGDARDKEKLAQFNSHLAAASTSYSEAGAIIDLNRVHARDILAKADGEIKLALALVPDDERAKKLASDISAKLKETESLTGVNFSEVANVDLSLVSLSSLGKGQLAGVGSGTIFKVDIKSKSVDKINSVEGAKAGLVFDSGAFILSGGNVFKVDIGSGKQEKVIEGQDGSDLAVFLGNVYILSQSGINKFVPVDKGYTQSENYLERAQSFSESSHFAIDGSIWVTDGSQILKYTRGKRDEFTISGLGGSNSQFGEIYTDANLDNLYVVDVANSALLVIGKDGVYKKAYQSPDFGKASALVVDEGAGKMYVSVDNKILEAEL</sequence>
<feature type="transmembrane region" description="Helical" evidence="2">
    <location>
        <begin position="284"/>
        <end position="301"/>
    </location>
</feature>
<reference evidence="3 4" key="1">
    <citation type="journal article" date="2016" name="Nat. Commun.">
        <title>Thousands of microbial genomes shed light on interconnected biogeochemical processes in an aquifer system.</title>
        <authorList>
            <person name="Anantharaman K."/>
            <person name="Brown C.T."/>
            <person name="Hug L.A."/>
            <person name="Sharon I."/>
            <person name="Castelle C.J."/>
            <person name="Probst A.J."/>
            <person name="Thomas B.C."/>
            <person name="Singh A."/>
            <person name="Wilkins M.J."/>
            <person name="Karaoz U."/>
            <person name="Brodie E.L."/>
            <person name="Williams K.H."/>
            <person name="Hubbard S.S."/>
            <person name="Banfield J.F."/>
        </authorList>
    </citation>
    <scope>NUCLEOTIDE SEQUENCE [LARGE SCALE GENOMIC DNA]</scope>
</reference>
<feature type="region of interest" description="Disordered" evidence="1">
    <location>
        <begin position="206"/>
        <end position="233"/>
    </location>
</feature>
<keyword evidence="2" id="KW-0812">Transmembrane</keyword>
<evidence type="ECO:0008006" key="5">
    <source>
        <dbReference type="Google" id="ProtNLM"/>
    </source>
</evidence>
<evidence type="ECO:0000256" key="2">
    <source>
        <dbReference type="SAM" id="Phobius"/>
    </source>
</evidence>
<evidence type="ECO:0000313" key="3">
    <source>
        <dbReference type="EMBL" id="OGD85601.1"/>
    </source>
</evidence>